<name>A0AAV5DHD7_ELECO</name>
<proteinExistence type="predicted"/>
<dbReference type="AlphaFoldDB" id="A0AAV5DHD7"/>
<protein>
    <submittedName>
        <fullName evidence="1">Uncharacterized protein</fullName>
    </submittedName>
</protein>
<keyword evidence="2" id="KW-1185">Reference proteome</keyword>
<accession>A0AAV5DHD7</accession>
<dbReference type="Pfam" id="PF04578">
    <property type="entry name" value="DUF594"/>
    <property type="match status" value="1"/>
</dbReference>
<reference evidence="1" key="2">
    <citation type="submission" date="2021-12" db="EMBL/GenBank/DDBJ databases">
        <title>Resequencing data analysis of finger millet.</title>
        <authorList>
            <person name="Hatakeyama M."/>
            <person name="Aluri S."/>
            <person name="Balachadran M.T."/>
            <person name="Sivarajan S.R."/>
            <person name="Poveda L."/>
            <person name="Shimizu-Inatsugi R."/>
            <person name="Schlapbach R."/>
            <person name="Sreeman S.M."/>
            <person name="Shimizu K.K."/>
        </authorList>
    </citation>
    <scope>NUCLEOTIDE SEQUENCE</scope>
</reference>
<organism evidence="1 2">
    <name type="scientific">Eleusine coracana subsp. coracana</name>
    <dbReference type="NCBI Taxonomy" id="191504"/>
    <lineage>
        <taxon>Eukaryota</taxon>
        <taxon>Viridiplantae</taxon>
        <taxon>Streptophyta</taxon>
        <taxon>Embryophyta</taxon>
        <taxon>Tracheophyta</taxon>
        <taxon>Spermatophyta</taxon>
        <taxon>Magnoliopsida</taxon>
        <taxon>Liliopsida</taxon>
        <taxon>Poales</taxon>
        <taxon>Poaceae</taxon>
        <taxon>PACMAD clade</taxon>
        <taxon>Chloridoideae</taxon>
        <taxon>Cynodonteae</taxon>
        <taxon>Eleusininae</taxon>
        <taxon>Eleusine</taxon>
    </lineage>
</organism>
<comment type="caution">
    <text evidence="1">The sequence shown here is derived from an EMBL/GenBank/DDBJ whole genome shotgun (WGS) entry which is preliminary data.</text>
</comment>
<dbReference type="EMBL" id="BQKI01000017">
    <property type="protein sequence ID" value="GJN10363.1"/>
    <property type="molecule type" value="Genomic_DNA"/>
</dbReference>
<sequence>MLTWHIATSILEVRYPYKHDQQGSLSIIDDGIAATHLSRYCAYLVTCFPKLLPDYHVWSKNLYEAVKKDVECAMTGHSVGGSSASPEAKYQQLIELLSTNSKHEVVKNGVKLGKQLVESFSDNETTWKLLVDVWSEMILCVAPSDNLKEHKEAIASGGDQ</sequence>
<dbReference type="PANTHER" id="PTHR31325">
    <property type="entry name" value="OS01G0798800 PROTEIN-RELATED"/>
    <property type="match status" value="1"/>
</dbReference>
<dbReference type="Proteomes" id="UP001054889">
    <property type="component" value="Unassembled WGS sequence"/>
</dbReference>
<gene>
    <name evidence="1" type="primary">ga28451</name>
    <name evidence="1" type="ORF">PR202_ga28451</name>
</gene>
<evidence type="ECO:0000313" key="2">
    <source>
        <dbReference type="Proteomes" id="UP001054889"/>
    </source>
</evidence>
<evidence type="ECO:0000313" key="1">
    <source>
        <dbReference type="EMBL" id="GJN10363.1"/>
    </source>
</evidence>
<dbReference type="InterPro" id="IPR007658">
    <property type="entry name" value="DUF594"/>
</dbReference>
<reference evidence="1" key="1">
    <citation type="journal article" date="2018" name="DNA Res.">
        <title>Multiple hybrid de novo genome assembly of finger millet, an orphan allotetraploid crop.</title>
        <authorList>
            <person name="Hatakeyama M."/>
            <person name="Aluri S."/>
            <person name="Balachadran M.T."/>
            <person name="Sivarajan S.R."/>
            <person name="Patrignani A."/>
            <person name="Gruter S."/>
            <person name="Poveda L."/>
            <person name="Shimizu-Inatsugi R."/>
            <person name="Baeten J."/>
            <person name="Francoijs K.J."/>
            <person name="Nataraja K.N."/>
            <person name="Reddy Y.A.N."/>
            <person name="Phadnis S."/>
            <person name="Ravikumar R.L."/>
            <person name="Schlapbach R."/>
            <person name="Sreeman S.M."/>
            <person name="Shimizu K.K."/>
        </authorList>
    </citation>
    <scope>NUCLEOTIDE SEQUENCE</scope>
</reference>